<name>A0A5D2AAE9_GOSDA</name>
<dbReference type="GO" id="GO:0005634">
    <property type="term" value="C:nucleus"/>
    <property type="evidence" value="ECO:0007669"/>
    <property type="project" value="UniProtKB-ARBA"/>
</dbReference>
<dbReference type="InterPro" id="IPR006652">
    <property type="entry name" value="Kelch_1"/>
</dbReference>
<gene>
    <name evidence="3" type="ORF">ES288_D12G210200v1</name>
</gene>
<evidence type="ECO:0000256" key="1">
    <source>
        <dbReference type="ARBA" id="ARBA00022441"/>
    </source>
</evidence>
<evidence type="ECO:0000313" key="4">
    <source>
        <dbReference type="Proteomes" id="UP000323506"/>
    </source>
</evidence>
<organism evidence="3 4">
    <name type="scientific">Gossypium darwinii</name>
    <name type="common">Darwin's cotton</name>
    <name type="synonym">Gossypium barbadense var. darwinii</name>
    <dbReference type="NCBI Taxonomy" id="34276"/>
    <lineage>
        <taxon>Eukaryota</taxon>
        <taxon>Viridiplantae</taxon>
        <taxon>Streptophyta</taxon>
        <taxon>Embryophyta</taxon>
        <taxon>Tracheophyta</taxon>
        <taxon>Spermatophyta</taxon>
        <taxon>Magnoliopsida</taxon>
        <taxon>eudicotyledons</taxon>
        <taxon>Gunneridae</taxon>
        <taxon>Pentapetalae</taxon>
        <taxon>rosids</taxon>
        <taxon>malvids</taxon>
        <taxon>Malvales</taxon>
        <taxon>Malvaceae</taxon>
        <taxon>Malvoideae</taxon>
        <taxon>Gossypium</taxon>
    </lineage>
</organism>
<dbReference type="InterPro" id="IPR052439">
    <property type="entry name" value="F-box/Kelch-repeat"/>
</dbReference>
<dbReference type="SMART" id="SM00612">
    <property type="entry name" value="Kelch"/>
    <property type="match status" value="2"/>
</dbReference>
<dbReference type="PANTHER" id="PTHR46122:SF9">
    <property type="entry name" value="F-BOX_KELCH-REPEAT PROTEIN"/>
    <property type="match status" value="1"/>
</dbReference>
<dbReference type="InterPro" id="IPR015915">
    <property type="entry name" value="Kelch-typ_b-propeller"/>
</dbReference>
<dbReference type="SUPFAM" id="SSF117281">
    <property type="entry name" value="Kelch motif"/>
    <property type="match status" value="1"/>
</dbReference>
<sequence length="366" mass="41194">MATRGVKVLKGDEKKEKREDMWLAQIGQRENHRYASDNSESSLLIHQLGRDILINCLLRCSRSYYGIIATLNTGFHSLIRSGELYKLRRQMGIVDHWAYECFMYSDKESLAVGTQLLGFGKEIMYPIVYKYSILTHTWTTEMRMHTPRCLFASASLGEIGIIAGGCDLRGNILSSAELYNSETGRWETIPRMNKARRMCSAVFMEGKFYVIGGIGVESLKTITSVEVYDLKTKTWIEIPNMYPARNEEAGLTEEPLTAEAPPLVAVVNDVLYVADHVLKQVKKYDNEKNLWVTVGPFPERTTSMNGWGIAFRACGDQLMIIGGPRVLGAGFVEINSWVPKEGPLEWNLVARKPSSSFVYNCAVMGC</sequence>
<protein>
    <recommendedName>
        <fullName evidence="5">F-box domain-containing protein</fullName>
    </recommendedName>
</protein>
<keyword evidence="4" id="KW-1185">Reference proteome</keyword>
<reference evidence="3 4" key="1">
    <citation type="submission" date="2019-06" db="EMBL/GenBank/DDBJ databases">
        <title>WGS assembly of Gossypium darwinii.</title>
        <authorList>
            <person name="Chen Z.J."/>
            <person name="Sreedasyam A."/>
            <person name="Ando A."/>
            <person name="Song Q."/>
            <person name="De L."/>
            <person name="Hulse-Kemp A."/>
            <person name="Ding M."/>
            <person name="Ye W."/>
            <person name="Kirkbride R."/>
            <person name="Jenkins J."/>
            <person name="Plott C."/>
            <person name="Lovell J."/>
            <person name="Lin Y.-M."/>
            <person name="Vaughn R."/>
            <person name="Liu B."/>
            <person name="Li W."/>
            <person name="Simpson S."/>
            <person name="Scheffler B."/>
            <person name="Saski C."/>
            <person name="Grover C."/>
            <person name="Hu G."/>
            <person name="Conover J."/>
            <person name="Carlson J."/>
            <person name="Shu S."/>
            <person name="Boston L."/>
            <person name="Williams M."/>
            <person name="Peterson D."/>
            <person name="Mcgee K."/>
            <person name="Jones D."/>
            <person name="Wendel J."/>
            <person name="Stelly D."/>
            <person name="Grimwood J."/>
            <person name="Schmutz J."/>
        </authorList>
    </citation>
    <scope>NUCLEOTIDE SEQUENCE [LARGE SCALE GENOMIC DNA]</scope>
    <source>
        <strain evidence="3">1808015.09</strain>
    </source>
</reference>
<evidence type="ECO:0000313" key="3">
    <source>
        <dbReference type="EMBL" id="TYG41861.1"/>
    </source>
</evidence>
<dbReference type="Gene3D" id="2.120.10.80">
    <property type="entry name" value="Kelch-type beta propeller"/>
    <property type="match status" value="1"/>
</dbReference>
<dbReference type="AlphaFoldDB" id="A0A5D2AAE9"/>
<proteinExistence type="predicted"/>
<dbReference type="EMBL" id="CM017712">
    <property type="protein sequence ID" value="TYG41861.1"/>
    <property type="molecule type" value="Genomic_DNA"/>
</dbReference>
<dbReference type="PANTHER" id="PTHR46122">
    <property type="entry name" value="GALACTOSE OXIDASE/KELCH REPEAT PROTEIN-RELATED"/>
    <property type="match status" value="1"/>
</dbReference>
<dbReference type="Pfam" id="PF01344">
    <property type="entry name" value="Kelch_1"/>
    <property type="match status" value="2"/>
</dbReference>
<evidence type="ECO:0008006" key="5">
    <source>
        <dbReference type="Google" id="ProtNLM"/>
    </source>
</evidence>
<accession>A0A5D2AAE9</accession>
<evidence type="ECO:0000256" key="2">
    <source>
        <dbReference type="ARBA" id="ARBA00022737"/>
    </source>
</evidence>
<keyword evidence="1" id="KW-0880">Kelch repeat</keyword>
<dbReference type="FunFam" id="2.120.10.80:FF:000007">
    <property type="entry name" value="F-box/kelch-repeat protein SKIP11"/>
    <property type="match status" value="1"/>
</dbReference>
<keyword evidence="2" id="KW-0677">Repeat</keyword>
<dbReference type="Proteomes" id="UP000323506">
    <property type="component" value="Chromosome D12"/>
</dbReference>